<dbReference type="InterPro" id="IPR000524">
    <property type="entry name" value="Tscrpt_reg_HTH_GntR"/>
</dbReference>
<comment type="caution">
    <text evidence="5">The sequence shown here is derived from an EMBL/GenBank/DDBJ whole genome shotgun (WGS) entry which is preliminary data.</text>
</comment>
<dbReference type="SMART" id="SM00866">
    <property type="entry name" value="UTRA"/>
    <property type="match status" value="1"/>
</dbReference>
<keyword evidence="1" id="KW-0805">Transcription regulation</keyword>
<reference evidence="5 6" key="1">
    <citation type="submission" date="2023-02" db="EMBL/GenBank/DDBJ databases">
        <title>Dictyobacter halimunensis sp. nov., a new member of the class Ktedonobacteria from forest soil in a geothermal area.</title>
        <authorList>
            <person name="Rachmania M.K."/>
            <person name="Ningsih F."/>
            <person name="Sakai Y."/>
            <person name="Yabe S."/>
            <person name="Yokota A."/>
            <person name="Sjamsuridzal W."/>
        </authorList>
    </citation>
    <scope>NUCLEOTIDE SEQUENCE [LARGE SCALE GENOMIC DNA]</scope>
    <source>
        <strain evidence="5 6">S3.2.2.5</strain>
    </source>
</reference>
<evidence type="ECO:0000256" key="3">
    <source>
        <dbReference type="ARBA" id="ARBA00023163"/>
    </source>
</evidence>
<dbReference type="InterPro" id="IPR028978">
    <property type="entry name" value="Chorismate_lyase_/UTRA_dom_sf"/>
</dbReference>
<dbReference type="InterPro" id="IPR036390">
    <property type="entry name" value="WH_DNA-bd_sf"/>
</dbReference>
<dbReference type="Proteomes" id="UP001344906">
    <property type="component" value="Unassembled WGS sequence"/>
</dbReference>
<gene>
    <name evidence="5" type="ORF">KDH_24700</name>
</gene>
<dbReference type="InterPro" id="IPR011663">
    <property type="entry name" value="UTRA"/>
</dbReference>
<dbReference type="RefSeq" id="WP_338250141.1">
    <property type="nucleotide sequence ID" value="NZ_BSRI01000001.1"/>
</dbReference>
<dbReference type="Pfam" id="PF00392">
    <property type="entry name" value="GntR"/>
    <property type="match status" value="1"/>
</dbReference>
<dbReference type="PROSITE" id="PS50949">
    <property type="entry name" value="HTH_GNTR"/>
    <property type="match status" value="1"/>
</dbReference>
<evidence type="ECO:0000313" key="5">
    <source>
        <dbReference type="EMBL" id="GLV55626.1"/>
    </source>
</evidence>
<keyword evidence="3" id="KW-0804">Transcription</keyword>
<dbReference type="SUPFAM" id="SSF64288">
    <property type="entry name" value="Chorismate lyase-like"/>
    <property type="match status" value="1"/>
</dbReference>
<organism evidence="5 6">
    <name type="scientific">Dictyobacter halimunensis</name>
    <dbReference type="NCBI Taxonomy" id="3026934"/>
    <lineage>
        <taxon>Bacteria</taxon>
        <taxon>Bacillati</taxon>
        <taxon>Chloroflexota</taxon>
        <taxon>Ktedonobacteria</taxon>
        <taxon>Ktedonobacterales</taxon>
        <taxon>Dictyobacteraceae</taxon>
        <taxon>Dictyobacter</taxon>
    </lineage>
</organism>
<dbReference type="Gene3D" id="3.40.1410.10">
    <property type="entry name" value="Chorismate lyase-like"/>
    <property type="match status" value="1"/>
</dbReference>
<dbReference type="SMART" id="SM00345">
    <property type="entry name" value="HTH_GNTR"/>
    <property type="match status" value="1"/>
</dbReference>
<dbReference type="PRINTS" id="PR00035">
    <property type="entry name" value="HTHGNTR"/>
</dbReference>
<dbReference type="InterPro" id="IPR050679">
    <property type="entry name" value="Bact_HTH_transcr_reg"/>
</dbReference>
<dbReference type="EMBL" id="BSRI01000001">
    <property type="protein sequence ID" value="GLV55626.1"/>
    <property type="molecule type" value="Genomic_DNA"/>
</dbReference>
<dbReference type="Pfam" id="PF07702">
    <property type="entry name" value="UTRA"/>
    <property type="match status" value="1"/>
</dbReference>
<keyword evidence="6" id="KW-1185">Reference proteome</keyword>
<protein>
    <submittedName>
        <fullName evidence="5">GntR family transcriptional regulator</fullName>
    </submittedName>
</protein>
<dbReference type="CDD" id="cd07377">
    <property type="entry name" value="WHTH_GntR"/>
    <property type="match status" value="1"/>
</dbReference>
<evidence type="ECO:0000256" key="1">
    <source>
        <dbReference type="ARBA" id="ARBA00023015"/>
    </source>
</evidence>
<sequence>MISRQSATPLYQQIEQYIVHEITAGTLAAHSRLSSEREMMKQWEVSRITVRQALNDLVLRGYLYSVPGKGFFVASKQEQPNEFAALLSFSEVAHAHKQVPNSRVLKAHVIPAPASLAHQLQVPPGTEIVELERLRYLDGQPVGIQSNWLPHSLCREILNNDFSTASLYSLLREQYGYQLTQGRMTISARLATEQEADLLALPRPGVVLTVDQITYNDQQLPLEVSLGLFHPQRYPLSVIQGQQSRL</sequence>
<proteinExistence type="predicted"/>
<dbReference type="Gene3D" id="1.10.10.10">
    <property type="entry name" value="Winged helix-like DNA-binding domain superfamily/Winged helix DNA-binding domain"/>
    <property type="match status" value="1"/>
</dbReference>
<feature type="domain" description="HTH gntR-type" evidence="4">
    <location>
        <begin position="8"/>
        <end position="76"/>
    </location>
</feature>
<dbReference type="SUPFAM" id="SSF46785">
    <property type="entry name" value="Winged helix' DNA-binding domain"/>
    <property type="match status" value="1"/>
</dbReference>
<evidence type="ECO:0000256" key="2">
    <source>
        <dbReference type="ARBA" id="ARBA00023125"/>
    </source>
</evidence>
<keyword evidence="2" id="KW-0238">DNA-binding</keyword>
<accession>A0ABQ6FS64</accession>
<evidence type="ECO:0000313" key="6">
    <source>
        <dbReference type="Proteomes" id="UP001344906"/>
    </source>
</evidence>
<dbReference type="PANTHER" id="PTHR44846">
    <property type="entry name" value="MANNOSYL-D-GLYCERATE TRANSPORT/METABOLISM SYSTEM REPRESSOR MNGR-RELATED"/>
    <property type="match status" value="1"/>
</dbReference>
<evidence type="ECO:0000259" key="4">
    <source>
        <dbReference type="PROSITE" id="PS50949"/>
    </source>
</evidence>
<dbReference type="InterPro" id="IPR036388">
    <property type="entry name" value="WH-like_DNA-bd_sf"/>
</dbReference>
<name>A0ABQ6FS64_9CHLR</name>